<keyword evidence="3" id="KW-1185">Reference proteome</keyword>
<organism evidence="2 3">
    <name type="scientific">Massarina eburnea CBS 473.64</name>
    <dbReference type="NCBI Taxonomy" id="1395130"/>
    <lineage>
        <taxon>Eukaryota</taxon>
        <taxon>Fungi</taxon>
        <taxon>Dikarya</taxon>
        <taxon>Ascomycota</taxon>
        <taxon>Pezizomycotina</taxon>
        <taxon>Dothideomycetes</taxon>
        <taxon>Pleosporomycetidae</taxon>
        <taxon>Pleosporales</taxon>
        <taxon>Massarineae</taxon>
        <taxon>Massarinaceae</taxon>
        <taxon>Massarina</taxon>
    </lineage>
</organism>
<feature type="compositionally biased region" description="Basic residues" evidence="1">
    <location>
        <begin position="7"/>
        <end position="19"/>
    </location>
</feature>
<dbReference type="AlphaFoldDB" id="A0A6A6SFP2"/>
<dbReference type="InterPro" id="IPR021463">
    <property type="entry name" value="Methyltransf_34"/>
</dbReference>
<evidence type="ECO:0000256" key="1">
    <source>
        <dbReference type="SAM" id="MobiDB-lite"/>
    </source>
</evidence>
<accession>A0A6A6SFP2</accession>
<dbReference type="Proteomes" id="UP000799753">
    <property type="component" value="Unassembled WGS sequence"/>
</dbReference>
<evidence type="ECO:0000313" key="2">
    <source>
        <dbReference type="EMBL" id="KAF2646102.1"/>
    </source>
</evidence>
<reference evidence="2" key="1">
    <citation type="journal article" date="2020" name="Stud. Mycol.">
        <title>101 Dothideomycetes genomes: a test case for predicting lifestyles and emergence of pathogens.</title>
        <authorList>
            <person name="Haridas S."/>
            <person name="Albert R."/>
            <person name="Binder M."/>
            <person name="Bloem J."/>
            <person name="Labutti K."/>
            <person name="Salamov A."/>
            <person name="Andreopoulos B."/>
            <person name="Baker S."/>
            <person name="Barry K."/>
            <person name="Bills G."/>
            <person name="Bluhm B."/>
            <person name="Cannon C."/>
            <person name="Castanera R."/>
            <person name="Culley D."/>
            <person name="Daum C."/>
            <person name="Ezra D."/>
            <person name="Gonzalez J."/>
            <person name="Henrissat B."/>
            <person name="Kuo A."/>
            <person name="Liang C."/>
            <person name="Lipzen A."/>
            <person name="Lutzoni F."/>
            <person name="Magnuson J."/>
            <person name="Mondo S."/>
            <person name="Nolan M."/>
            <person name="Ohm R."/>
            <person name="Pangilinan J."/>
            <person name="Park H.-J."/>
            <person name="Ramirez L."/>
            <person name="Alfaro M."/>
            <person name="Sun H."/>
            <person name="Tritt A."/>
            <person name="Yoshinaga Y."/>
            <person name="Zwiers L.-H."/>
            <person name="Turgeon B."/>
            <person name="Goodwin S."/>
            <person name="Spatafora J."/>
            <person name="Crous P."/>
            <person name="Grigoriev I."/>
        </authorList>
    </citation>
    <scope>NUCLEOTIDE SEQUENCE</scope>
    <source>
        <strain evidence="2">CBS 473.64</strain>
    </source>
</reference>
<proteinExistence type="predicted"/>
<evidence type="ECO:0000313" key="3">
    <source>
        <dbReference type="Proteomes" id="UP000799753"/>
    </source>
</evidence>
<protein>
    <submittedName>
        <fullName evidence="2">Uncharacterized protein</fullName>
    </submittedName>
</protein>
<name>A0A6A6SFP2_9PLEO</name>
<sequence>MAPAKPQPRKPPKPVKKAPPKLQKVQKEIHVPLPTIPLDLQQLLLNIFGDAFSTRLNVDIKPLLQEIKGHLFNREFSAAFGRREFLEAYAARWSPSRALGYLQVFEDLKHELGIFKGGGEDEGCVKSRKVVCLGGGAGAEIVAFAGLMRALKSPGENGGMADEEGKSVEVVNVDMADWGPVVDKLRDGIVTAPVLSAYASAAVKEANTAFLDEKAMDIAFHQHDILSTPFPTISPILENSHLVTLMFTLNELYTTSVSLTQSFLLNLTKCLRPGAMLLVVDSPGSYSTVSLNGAEKKYPVHWLLDFTLLGKGGKEGKEGLKGWEKVLEDESRWFRIQEELKYPIELENMRYQVHLYRRVD</sequence>
<dbReference type="InterPro" id="IPR029063">
    <property type="entry name" value="SAM-dependent_MTases_sf"/>
</dbReference>
<dbReference type="Pfam" id="PF11312">
    <property type="entry name" value="Methyltransf_34"/>
    <property type="match status" value="1"/>
</dbReference>
<dbReference type="SUPFAM" id="SSF53335">
    <property type="entry name" value="S-adenosyl-L-methionine-dependent methyltransferases"/>
    <property type="match status" value="1"/>
</dbReference>
<feature type="region of interest" description="Disordered" evidence="1">
    <location>
        <begin position="1"/>
        <end position="21"/>
    </location>
</feature>
<gene>
    <name evidence="2" type="ORF">P280DRAFT_485876</name>
</gene>
<dbReference type="EMBL" id="MU006776">
    <property type="protein sequence ID" value="KAF2646102.1"/>
    <property type="molecule type" value="Genomic_DNA"/>
</dbReference>
<dbReference type="OrthoDB" id="6419443at2759"/>